<sequence length="272" mass="30600">MRTLFKFASVAVAGAVITGCGGEDFTGAYRYHEQISKGAMVLNIHGDEAEIFADIVASGIKPVGKLSVSQKDGKLILDDKNSSLRLVMKRNVDERSLDCLNCKVLGLRADGLVWNYDPKGPYDVDQLLKEQARKREEALNAELEKMQKEALEKGRRDMEARKLAAFEGDWVLQRATKYDPLTIMGVWRSKQIRVWSFKYETMDRLSYELPGFEVTDAGLKIGEGSTTKLYSLSSDKQMLTCKNCDKPMVWAKADPKKDLSDRHYARKMAGSL</sequence>
<protein>
    <recommendedName>
        <fullName evidence="4">Lipoprotein</fullName>
    </recommendedName>
</protein>
<evidence type="ECO:0008006" key="4">
    <source>
        <dbReference type="Google" id="ProtNLM"/>
    </source>
</evidence>
<feature type="coiled-coil region" evidence="1">
    <location>
        <begin position="124"/>
        <end position="156"/>
    </location>
</feature>
<dbReference type="EMBL" id="AE015451">
    <property type="protein sequence ID" value="AMM02782.1"/>
    <property type="molecule type" value="Genomic_DNA"/>
</dbReference>
<proteinExistence type="predicted"/>
<keyword evidence="3" id="KW-1185">Reference proteome</keyword>
<dbReference type="RefSeq" id="WP_049586338.1">
    <property type="nucleotide sequence ID" value="NC_002947.4"/>
</dbReference>
<dbReference type="OrthoDB" id="6887980at2"/>
<reference evidence="2 3" key="2">
    <citation type="journal article" date="2016" name="Environ. Microbiol.">
        <title>The revisited genome of Pseudomonas putida KT2440 enlightens its value as a robust metabolic chassis.</title>
        <authorList>
            <person name="Belda E."/>
            <person name="van Heck R.G."/>
            <person name="Lopez-Sanchez M.J."/>
            <person name="Cruveiller S."/>
            <person name="Barbe V."/>
            <person name="Fraser C."/>
            <person name="Klenk H.P."/>
            <person name="Petersen J."/>
            <person name="Morgat A."/>
            <person name="Nikel P.I."/>
            <person name="Vallenet D."/>
            <person name="Rouy Z."/>
            <person name="Sekowska A."/>
            <person name="Martins Dos Santos V.A."/>
            <person name="de Lorenzo V."/>
            <person name="Danchin A."/>
            <person name="Medigue C."/>
        </authorList>
    </citation>
    <scope>NUCLEOTIDE SEQUENCE [LARGE SCALE GENOMIC DNA]</scope>
    <source>
        <strain evidence="3">ATCC 47054 / DSM 6125 / CFBP 8728 / NCIMB 11950 / KT2440</strain>
    </source>
</reference>
<dbReference type="AlphaFoldDB" id="A0A140FVZ9"/>
<dbReference type="PROSITE" id="PS51257">
    <property type="entry name" value="PROKAR_LIPOPROTEIN"/>
    <property type="match status" value="1"/>
</dbReference>
<keyword evidence="1" id="KW-0175">Coiled coil</keyword>
<organism evidence="2 3">
    <name type="scientific">Pseudomonas putida (strain ATCC 47054 / DSM 6125 / CFBP 8728 / NCIMB 11950 / KT2440)</name>
    <dbReference type="NCBI Taxonomy" id="160488"/>
    <lineage>
        <taxon>Bacteria</taxon>
        <taxon>Pseudomonadati</taxon>
        <taxon>Pseudomonadota</taxon>
        <taxon>Gammaproteobacteria</taxon>
        <taxon>Pseudomonadales</taxon>
        <taxon>Pseudomonadaceae</taxon>
        <taxon>Pseudomonas</taxon>
    </lineage>
</organism>
<evidence type="ECO:0000313" key="3">
    <source>
        <dbReference type="Proteomes" id="UP000000556"/>
    </source>
</evidence>
<dbReference type="KEGG" id="ppu:PP_5449"/>
<reference evidence="2 3" key="1">
    <citation type="journal article" date="2002" name="Environ. Microbiol.">
        <title>Complete genome sequence and comparative analysis of the metabolically versatile Pseudomonas putida KT2440.</title>
        <authorList>
            <person name="Nelson K.E."/>
            <person name="Weinel C."/>
            <person name="Paulsen I.T."/>
            <person name="Dodson R.J."/>
            <person name="Hilbert H."/>
            <person name="Martins dos Santos V.A."/>
            <person name="Fouts D.E."/>
            <person name="Gill S.R."/>
            <person name="Pop M."/>
            <person name="Holmes M."/>
            <person name="Brinkac L."/>
            <person name="Beanan M."/>
            <person name="DeBoy R.T."/>
            <person name="Daugherty S."/>
            <person name="Kolonay J."/>
            <person name="Madupu R."/>
            <person name="Nelson W."/>
            <person name="White O."/>
            <person name="Peterson J."/>
            <person name="Khouri H."/>
            <person name="Hance I."/>
            <person name="Chris Lee P."/>
            <person name="Holtzapple E."/>
            <person name="Scanlan D."/>
            <person name="Tran K."/>
            <person name="Moazzez A."/>
            <person name="Utterback T."/>
            <person name="Rizzo M."/>
            <person name="Lee K."/>
            <person name="Kosack D."/>
            <person name="Moestl D."/>
            <person name="Wedler H."/>
            <person name="Lauber J."/>
            <person name="Stjepandic D."/>
            <person name="Hoheisel J."/>
            <person name="Straetz M."/>
            <person name="Heim S."/>
            <person name="Kiewitz C."/>
            <person name="Eisen J.A."/>
            <person name="Timmis K.N."/>
            <person name="Dusterhoft A."/>
            <person name="Tummler B."/>
            <person name="Fraser C.M."/>
        </authorList>
    </citation>
    <scope>NUCLEOTIDE SEQUENCE [LARGE SCALE GENOMIC DNA]</scope>
    <source>
        <strain evidence="3">ATCC 47054 / DSM 6125 / CFBP 8728 / NCIMB 11950 / KT2440</strain>
    </source>
</reference>
<accession>A0A140FVZ9</accession>
<name>A0A140FVZ9_PSEPK</name>
<dbReference type="BioCyc" id="PPUT160488:G1G01-704-MONOMER"/>
<evidence type="ECO:0000256" key="1">
    <source>
        <dbReference type="SAM" id="Coils"/>
    </source>
</evidence>
<dbReference type="Proteomes" id="UP000000556">
    <property type="component" value="Chromosome"/>
</dbReference>
<evidence type="ECO:0000313" key="2">
    <source>
        <dbReference type="EMBL" id="AMM02782.1"/>
    </source>
</evidence>
<gene>
    <name evidence="2" type="ordered locus">PP_5449</name>
</gene>